<dbReference type="PANTHER" id="PTHR46577">
    <property type="entry name" value="HTH-TYPE TRANSCRIPTIONAL REGULATORY PROTEIN GABR"/>
    <property type="match status" value="1"/>
</dbReference>
<dbReference type="InterPro" id="IPR004839">
    <property type="entry name" value="Aminotransferase_I/II_large"/>
</dbReference>
<keyword evidence="4" id="KW-0238">DNA-binding</keyword>
<dbReference type="CDD" id="cd00609">
    <property type="entry name" value="AAT_like"/>
    <property type="match status" value="1"/>
</dbReference>
<evidence type="ECO:0000259" key="7">
    <source>
        <dbReference type="PROSITE" id="PS50949"/>
    </source>
</evidence>
<dbReference type="GO" id="GO:0003677">
    <property type="term" value="F:DNA binding"/>
    <property type="evidence" value="ECO:0007669"/>
    <property type="project" value="UniProtKB-KW"/>
</dbReference>
<comment type="similarity">
    <text evidence="1">In the C-terminal section; belongs to the class-I pyridoxal-phosphate-dependent aminotransferase family.</text>
</comment>
<evidence type="ECO:0000256" key="5">
    <source>
        <dbReference type="ARBA" id="ARBA00023163"/>
    </source>
</evidence>
<feature type="domain" description="HTH gntR-type" evidence="7">
    <location>
        <begin position="14"/>
        <end position="82"/>
    </location>
</feature>
<organism evidence="8 9">
    <name type="scientific">Eubacterium ramulus</name>
    <dbReference type="NCBI Taxonomy" id="39490"/>
    <lineage>
        <taxon>Bacteria</taxon>
        <taxon>Bacillati</taxon>
        <taxon>Bacillota</taxon>
        <taxon>Clostridia</taxon>
        <taxon>Eubacteriales</taxon>
        <taxon>Eubacteriaceae</taxon>
        <taxon>Eubacterium</taxon>
    </lineage>
</organism>
<dbReference type="GeneID" id="97390407"/>
<dbReference type="InterPro" id="IPR051446">
    <property type="entry name" value="HTH_trans_reg/aminotransferase"/>
</dbReference>
<proteinExistence type="inferred from homology"/>
<dbReference type="InterPro" id="IPR036388">
    <property type="entry name" value="WH-like_DNA-bd_sf"/>
</dbReference>
<name>A0A173R6L5_EUBRA</name>
<dbReference type="AlphaFoldDB" id="A0A173R6L5"/>
<dbReference type="InterPro" id="IPR015421">
    <property type="entry name" value="PyrdxlP-dep_Trfase_major"/>
</dbReference>
<evidence type="ECO:0000256" key="6">
    <source>
        <dbReference type="SAM" id="MobiDB-lite"/>
    </source>
</evidence>
<evidence type="ECO:0000313" key="9">
    <source>
        <dbReference type="Proteomes" id="UP000095492"/>
    </source>
</evidence>
<sequence length="502" mass="57652">MKELAITLDTEKKQPLYEQIYEALREAILQGRILQGEKLPSTRFEAEYLQVSRSTVELAYDQLVSEGYIHSEPYRGYFACDVRELYNLTDIRTGEMKQKQFRTENQQGTAEAEGLHGETGSSLQKQTSYEIDFSLNELSMDNFPYNGLSKIMKNLLLDHGKQIMSSGSAFGEKNLKETICDYLYHARNVRCTPEQIIIGAGNEYLQLMLIQMLGTSHGVAMESPTYLRAYRTFKNAGLSVREVALDDAGMRVDLLRKTDASIAYVMPSHQFPLGIVMPMKRRLELLNWAVEEPERYIIEDDYDSEFRYKGKPIPALQGIDRSGRVIYLGTFSKSIASSIRVSYMVLPEHLLERYQECCGFYACTVPNLMQQAICQFMQEGYFEKNLNRMRAIYKSKHDFMLAELKKYSWVREIMGENSGLHLLVEVDTDCSEQDVIEACAEQQIRVYGLSEYYISQNPKREYPILLLGYGGLTEEQIADGLQRIDGILAELKKYQPLSVHKE</sequence>
<dbReference type="SUPFAM" id="SSF46785">
    <property type="entry name" value="Winged helix' DNA-binding domain"/>
    <property type="match status" value="1"/>
</dbReference>
<reference evidence="8 9" key="1">
    <citation type="submission" date="2015-09" db="EMBL/GenBank/DDBJ databases">
        <authorList>
            <consortium name="Pathogen Informatics"/>
        </authorList>
    </citation>
    <scope>NUCLEOTIDE SEQUENCE [LARGE SCALE GENOMIC DNA]</scope>
    <source>
        <strain evidence="8 9">2789STDY5608891</strain>
    </source>
</reference>
<dbReference type="Gene3D" id="3.40.640.10">
    <property type="entry name" value="Type I PLP-dependent aspartate aminotransferase-like (Major domain)"/>
    <property type="match status" value="1"/>
</dbReference>
<protein>
    <submittedName>
        <fullName evidence="8">HTH-type transcriptional regulatory protein gabR</fullName>
    </submittedName>
</protein>
<dbReference type="OrthoDB" id="9808770at2"/>
<evidence type="ECO:0000256" key="1">
    <source>
        <dbReference type="ARBA" id="ARBA00005384"/>
    </source>
</evidence>
<keyword evidence="5" id="KW-0804">Transcription</keyword>
<dbReference type="Proteomes" id="UP000095492">
    <property type="component" value="Unassembled WGS sequence"/>
</dbReference>
<evidence type="ECO:0000256" key="2">
    <source>
        <dbReference type="ARBA" id="ARBA00022898"/>
    </source>
</evidence>
<dbReference type="RefSeq" id="WP_055288967.1">
    <property type="nucleotide sequence ID" value="NZ_CP173382.1"/>
</dbReference>
<dbReference type="PROSITE" id="PS50949">
    <property type="entry name" value="HTH_GNTR"/>
    <property type="match status" value="1"/>
</dbReference>
<feature type="region of interest" description="Disordered" evidence="6">
    <location>
        <begin position="102"/>
        <end position="123"/>
    </location>
</feature>
<dbReference type="EMBL" id="CYYA01000001">
    <property type="protein sequence ID" value="CUM73533.1"/>
    <property type="molecule type" value="Genomic_DNA"/>
</dbReference>
<dbReference type="PANTHER" id="PTHR46577:SF1">
    <property type="entry name" value="HTH-TYPE TRANSCRIPTIONAL REGULATORY PROTEIN GABR"/>
    <property type="match status" value="1"/>
</dbReference>
<accession>A0A173R6L5</accession>
<gene>
    <name evidence="8" type="primary">gabR_1</name>
    <name evidence="8" type="ORF">ERS852448_00243</name>
</gene>
<dbReference type="Pfam" id="PF00155">
    <property type="entry name" value="Aminotran_1_2"/>
    <property type="match status" value="1"/>
</dbReference>
<evidence type="ECO:0000313" key="8">
    <source>
        <dbReference type="EMBL" id="CUM73533.1"/>
    </source>
</evidence>
<keyword evidence="2" id="KW-0663">Pyridoxal phosphate</keyword>
<dbReference type="SMART" id="SM00345">
    <property type="entry name" value="HTH_GNTR"/>
    <property type="match status" value="1"/>
</dbReference>
<evidence type="ECO:0000256" key="3">
    <source>
        <dbReference type="ARBA" id="ARBA00023015"/>
    </source>
</evidence>
<dbReference type="InterPro" id="IPR036390">
    <property type="entry name" value="WH_DNA-bd_sf"/>
</dbReference>
<keyword evidence="3" id="KW-0805">Transcription regulation</keyword>
<dbReference type="CDD" id="cd07377">
    <property type="entry name" value="WHTH_GntR"/>
    <property type="match status" value="1"/>
</dbReference>
<dbReference type="GO" id="GO:0030170">
    <property type="term" value="F:pyridoxal phosphate binding"/>
    <property type="evidence" value="ECO:0007669"/>
    <property type="project" value="InterPro"/>
</dbReference>
<dbReference type="InterPro" id="IPR015424">
    <property type="entry name" value="PyrdxlP-dep_Trfase"/>
</dbReference>
<dbReference type="InterPro" id="IPR000524">
    <property type="entry name" value="Tscrpt_reg_HTH_GntR"/>
</dbReference>
<evidence type="ECO:0000256" key="4">
    <source>
        <dbReference type="ARBA" id="ARBA00023125"/>
    </source>
</evidence>
<dbReference type="STRING" id="39490.ERS852448_00243"/>
<dbReference type="Pfam" id="PF00392">
    <property type="entry name" value="GntR"/>
    <property type="match status" value="1"/>
</dbReference>
<dbReference type="SUPFAM" id="SSF53383">
    <property type="entry name" value="PLP-dependent transferases"/>
    <property type="match status" value="1"/>
</dbReference>
<dbReference type="GO" id="GO:0003700">
    <property type="term" value="F:DNA-binding transcription factor activity"/>
    <property type="evidence" value="ECO:0007669"/>
    <property type="project" value="InterPro"/>
</dbReference>
<dbReference type="Gene3D" id="1.10.10.10">
    <property type="entry name" value="Winged helix-like DNA-binding domain superfamily/Winged helix DNA-binding domain"/>
    <property type="match status" value="1"/>
</dbReference>